<evidence type="ECO:0000313" key="2">
    <source>
        <dbReference type="Proteomes" id="UP001165740"/>
    </source>
</evidence>
<dbReference type="AlphaFoldDB" id="A0A9W3AV89"/>
<organism evidence="2 3">
    <name type="scientific">Biomphalaria glabrata</name>
    <name type="common">Bloodfluke planorb</name>
    <name type="synonym">Freshwater snail</name>
    <dbReference type="NCBI Taxonomy" id="6526"/>
    <lineage>
        <taxon>Eukaryota</taxon>
        <taxon>Metazoa</taxon>
        <taxon>Spiralia</taxon>
        <taxon>Lophotrochozoa</taxon>
        <taxon>Mollusca</taxon>
        <taxon>Gastropoda</taxon>
        <taxon>Heterobranchia</taxon>
        <taxon>Euthyneura</taxon>
        <taxon>Panpulmonata</taxon>
        <taxon>Hygrophila</taxon>
        <taxon>Lymnaeoidea</taxon>
        <taxon>Planorbidae</taxon>
        <taxon>Biomphalaria</taxon>
    </lineage>
</organism>
<keyword evidence="1" id="KW-1133">Transmembrane helix</keyword>
<dbReference type="GeneID" id="106058481"/>
<evidence type="ECO:0000313" key="3">
    <source>
        <dbReference type="RefSeq" id="XP_055891130.1"/>
    </source>
</evidence>
<gene>
    <name evidence="3" type="primary">LOC106058481</name>
</gene>
<dbReference type="OMA" id="VERNVNH"/>
<keyword evidence="2" id="KW-1185">Reference proteome</keyword>
<keyword evidence="1" id="KW-0812">Transmembrane</keyword>
<sequence>MEPWKQDSRVNTTRLDRHQEDYVTELARNLSIMSDVPPQQPPPAYAPPPPQYPVYPPGYYPPPQPQIIMMPQQQQQQQQQQSVNVTVNSGNDVVVVKRGVNHCLHCIITIFFWPWIFVWIALCICDGF</sequence>
<evidence type="ECO:0000256" key="1">
    <source>
        <dbReference type="SAM" id="Phobius"/>
    </source>
</evidence>
<dbReference type="Proteomes" id="UP001165740">
    <property type="component" value="Chromosome 7"/>
</dbReference>
<protein>
    <submittedName>
        <fullName evidence="3">Uncharacterized protein LOC106058481 isoform X1</fullName>
    </submittedName>
</protein>
<proteinExistence type="predicted"/>
<accession>A0A9W3AV89</accession>
<keyword evidence="1" id="KW-0472">Membrane</keyword>
<dbReference type="RefSeq" id="XP_055891130.1">
    <property type="nucleotide sequence ID" value="XM_056035155.1"/>
</dbReference>
<dbReference type="OrthoDB" id="6155712at2759"/>
<name>A0A9W3AV89_BIOGL</name>
<feature type="transmembrane region" description="Helical" evidence="1">
    <location>
        <begin position="103"/>
        <end position="122"/>
    </location>
</feature>
<reference evidence="3" key="1">
    <citation type="submission" date="2025-08" db="UniProtKB">
        <authorList>
            <consortium name="RefSeq"/>
        </authorList>
    </citation>
    <scope>IDENTIFICATION</scope>
</reference>